<evidence type="ECO:0000256" key="14">
    <source>
        <dbReference type="PROSITE-ProRule" id="PRU00175"/>
    </source>
</evidence>
<evidence type="ECO:0000256" key="7">
    <source>
        <dbReference type="ARBA" id="ARBA00022723"/>
    </source>
</evidence>
<name>A0AAP0C2W4_9ASTR</name>
<keyword evidence="18" id="KW-1185">Reference proteome</keyword>
<feature type="transmembrane region" description="Helical" evidence="15">
    <location>
        <begin position="20"/>
        <end position="41"/>
    </location>
</feature>
<evidence type="ECO:0000256" key="1">
    <source>
        <dbReference type="ARBA" id="ARBA00000900"/>
    </source>
</evidence>
<keyword evidence="6 15" id="KW-0812">Transmembrane</keyword>
<keyword evidence="12 15" id="KW-0472">Membrane</keyword>
<dbReference type="Proteomes" id="UP001408789">
    <property type="component" value="Unassembled WGS sequence"/>
</dbReference>
<dbReference type="Pfam" id="PF13639">
    <property type="entry name" value="zf-RING_2"/>
    <property type="match status" value="1"/>
</dbReference>
<dbReference type="PANTHER" id="PTHR46913">
    <property type="entry name" value="RING-H2 FINGER PROTEIN ATL16"/>
    <property type="match status" value="1"/>
</dbReference>
<keyword evidence="8 14" id="KW-0863">Zinc-finger</keyword>
<keyword evidence="11 15" id="KW-1133">Transmembrane helix</keyword>
<dbReference type="InterPro" id="IPR001841">
    <property type="entry name" value="Znf_RING"/>
</dbReference>
<comment type="similarity">
    <text evidence="13">Belongs to the RING-type zinc finger family. ATL subfamily.</text>
</comment>
<evidence type="ECO:0000256" key="5">
    <source>
        <dbReference type="ARBA" id="ARBA00022679"/>
    </source>
</evidence>
<evidence type="ECO:0000256" key="10">
    <source>
        <dbReference type="ARBA" id="ARBA00022833"/>
    </source>
</evidence>
<dbReference type="CDD" id="cd16461">
    <property type="entry name" value="RING-H2_EL5-like"/>
    <property type="match status" value="1"/>
</dbReference>
<dbReference type="GO" id="GO:0016567">
    <property type="term" value="P:protein ubiquitination"/>
    <property type="evidence" value="ECO:0007669"/>
    <property type="project" value="InterPro"/>
</dbReference>
<evidence type="ECO:0000256" key="3">
    <source>
        <dbReference type="ARBA" id="ARBA00004906"/>
    </source>
</evidence>
<dbReference type="SUPFAM" id="SSF57850">
    <property type="entry name" value="RING/U-box"/>
    <property type="match status" value="1"/>
</dbReference>
<comment type="caution">
    <text evidence="17">The sequence shown here is derived from an EMBL/GenBank/DDBJ whole genome shotgun (WGS) entry which is preliminary data.</text>
</comment>
<keyword evidence="9" id="KW-0833">Ubl conjugation pathway</keyword>
<evidence type="ECO:0000256" key="9">
    <source>
        <dbReference type="ARBA" id="ARBA00022786"/>
    </source>
</evidence>
<evidence type="ECO:0000256" key="6">
    <source>
        <dbReference type="ARBA" id="ARBA00022692"/>
    </source>
</evidence>
<evidence type="ECO:0000313" key="17">
    <source>
        <dbReference type="EMBL" id="KAK9048574.1"/>
    </source>
</evidence>
<keyword evidence="10" id="KW-0862">Zinc</keyword>
<comment type="catalytic activity">
    <reaction evidence="1">
        <text>S-ubiquitinyl-[E2 ubiquitin-conjugating enzyme]-L-cysteine + [acceptor protein]-L-lysine = [E2 ubiquitin-conjugating enzyme]-L-cysteine + N(6)-ubiquitinyl-[acceptor protein]-L-lysine.</text>
        <dbReference type="EC" id="2.3.2.27"/>
    </reaction>
</comment>
<evidence type="ECO:0000256" key="2">
    <source>
        <dbReference type="ARBA" id="ARBA00004167"/>
    </source>
</evidence>
<sequence>MALTPNLTPRGSPSPQPSKWSPIVIAMVVTMGTLFLLFSYFNILRRCSLRSILSTGNGRRPLLRDTNSDGNIPSLRFQSRGLDSLVVQMIPVTQFNRKSETGKENRGDKSTECAICLGEYEDDEWVKTIPNCFHVFHVSCIDTWFETHSSCPLCRSDVLELELSVSTCECLGGDHITEDVEERSVFYQAFRSHIMQNSNFAMLEN</sequence>
<dbReference type="FunFam" id="3.30.40.10:FF:000187">
    <property type="entry name" value="E3 ubiquitin-protein ligase ATL6"/>
    <property type="match status" value="1"/>
</dbReference>
<evidence type="ECO:0000256" key="4">
    <source>
        <dbReference type="ARBA" id="ARBA00012483"/>
    </source>
</evidence>
<dbReference type="GO" id="GO:0061630">
    <property type="term" value="F:ubiquitin protein ligase activity"/>
    <property type="evidence" value="ECO:0007669"/>
    <property type="project" value="UniProtKB-EC"/>
</dbReference>
<dbReference type="InterPro" id="IPR044600">
    <property type="entry name" value="ATL1/ATL16-like"/>
</dbReference>
<evidence type="ECO:0000256" key="15">
    <source>
        <dbReference type="SAM" id="Phobius"/>
    </source>
</evidence>
<evidence type="ECO:0000256" key="12">
    <source>
        <dbReference type="ARBA" id="ARBA00023136"/>
    </source>
</evidence>
<comment type="pathway">
    <text evidence="3">Protein modification; protein ubiquitination.</text>
</comment>
<evidence type="ECO:0000256" key="11">
    <source>
        <dbReference type="ARBA" id="ARBA00022989"/>
    </source>
</evidence>
<keyword evidence="5" id="KW-0808">Transferase</keyword>
<protein>
    <recommendedName>
        <fullName evidence="4">RING-type E3 ubiquitin transferase</fullName>
        <ecNumber evidence="4">2.3.2.27</ecNumber>
    </recommendedName>
</protein>
<keyword evidence="7" id="KW-0479">Metal-binding</keyword>
<proteinExistence type="inferred from homology"/>
<dbReference type="GO" id="GO:0016020">
    <property type="term" value="C:membrane"/>
    <property type="evidence" value="ECO:0007669"/>
    <property type="project" value="UniProtKB-SubCell"/>
</dbReference>
<dbReference type="Gene3D" id="3.30.40.10">
    <property type="entry name" value="Zinc/RING finger domain, C3HC4 (zinc finger)"/>
    <property type="match status" value="1"/>
</dbReference>
<evidence type="ECO:0000256" key="13">
    <source>
        <dbReference type="ARBA" id="ARBA00024209"/>
    </source>
</evidence>
<dbReference type="GO" id="GO:0008270">
    <property type="term" value="F:zinc ion binding"/>
    <property type="evidence" value="ECO:0007669"/>
    <property type="project" value="UniProtKB-KW"/>
</dbReference>
<dbReference type="AlphaFoldDB" id="A0AAP0C2W4"/>
<comment type="subcellular location">
    <subcellularLocation>
        <location evidence="2">Membrane</location>
        <topology evidence="2">Single-pass membrane protein</topology>
    </subcellularLocation>
</comment>
<dbReference type="SMART" id="SM00184">
    <property type="entry name" value="RING"/>
    <property type="match status" value="1"/>
</dbReference>
<evidence type="ECO:0000313" key="18">
    <source>
        <dbReference type="Proteomes" id="UP001408789"/>
    </source>
</evidence>
<dbReference type="EMBL" id="JBCNJP010011480">
    <property type="protein sequence ID" value="KAK9048574.1"/>
    <property type="molecule type" value="Genomic_DNA"/>
</dbReference>
<reference evidence="17 18" key="1">
    <citation type="submission" date="2024-04" db="EMBL/GenBank/DDBJ databases">
        <title>The reference genome of an endangered Asteraceae, Deinandra increscens subsp. villosa, native to the Central Coast of California.</title>
        <authorList>
            <person name="Guilliams M."/>
            <person name="Hasenstab-Lehman K."/>
            <person name="Meyer R."/>
            <person name="Mcevoy S."/>
        </authorList>
    </citation>
    <scope>NUCLEOTIDE SEQUENCE [LARGE SCALE GENOMIC DNA]</scope>
    <source>
        <tissue evidence="17">Leaf</tissue>
    </source>
</reference>
<evidence type="ECO:0000259" key="16">
    <source>
        <dbReference type="PROSITE" id="PS50089"/>
    </source>
</evidence>
<evidence type="ECO:0000256" key="8">
    <source>
        <dbReference type="ARBA" id="ARBA00022771"/>
    </source>
</evidence>
<dbReference type="EC" id="2.3.2.27" evidence="4"/>
<dbReference type="PROSITE" id="PS50089">
    <property type="entry name" value="ZF_RING_2"/>
    <property type="match status" value="1"/>
</dbReference>
<gene>
    <name evidence="17" type="ORF">SSX86_032462</name>
</gene>
<dbReference type="PANTHER" id="PTHR46913:SF21">
    <property type="entry name" value="RING-TYPE E3 UBIQUITIN TRANSFERASE"/>
    <property type="match status" value="1"/>
</dbReference>
<dbReference type="InterPro" id="IPR013083">
    <property type="entry name" value="Znf_RING/FYVE/PHD"/>
</dbReference>
<organism evidence="17 18">
    <name type="scientific">Deinandra increscens subsp. villosa</name>
    <dbReference type="NCBI Taxonomy" id="3103831"/>
    <lineage>
        <taxon>Eukaryota</taxon>
        <taxon>Viridiplantae</taxon>
        <taxon>Streptophyta</taxon>
        <taxon>Embryophyta</taxon>
        <taxon>Tracheophyta</taxon>
        <taxon>Spermatophyta</taxon>
        <taxon>Magnoliopsida</taxon>
        <taxon>eudicotyledons</taxon>
        <taxon>Gunneridae</taxon>
        <taxon>Pentapetalae</taxon>
        <taxon>asterids</taxon>
        <taxon>campanulids</taxon>
        <taxon>Asterales</taxon>
        <taxon>Asteraceae</taxon>
        <taxon>Asteroideae</taxon>
        <taxon>Heliantheae alliance</taxon>
        <taxon>Madieae</taxon>
        <taxon>Madiinae</taxon>
        <taxon>Deinandra</taxon>
    </lineage>
</organism>
<accession>A0AAP0C2W4</accession>
<feature type="domain" description="RING-type" evidence="16">
    <location>
        <begin position="113"/>
        <end position="155"/>
    </location>
</feature>